<feature type="region of interest" description="Disordered" evidence="1">
    <location>
        <begin position="55"/>
        <end position="76"/>
    </location>
</feature>
<proteinExistence type="predicted"/>
<feature type="compositionally biased region" description="Polar residues" evidence="1">
    <location>
        <begin position="55"/>
        <end position="68"/>
    </location>
</feature>
<dbReference type="AlphaFoldDB" id="A0A2N9AJW0"/>
<dbReference type="EMBL" id="LT962688">
    <property type="protein sequence ID" value="SOR27634.1"/>
    <property type="molecule type" value="Genomic_DNA"/>
</dbReference>
<reference evidence="3" key="1">
    <citation type="submission" date="2017-10" db="EMBL/GenBank/DDBJ databases">
        <authorList>
            <person name="Regsiter A."/>
            <person name="William W."/>
        </authorList>
    </citation>
    <scope>NUCLEOTIDE SEQUENCE [LARGE SCALE GENOMIC DNA]</scope>
</reference>
<name>A0A2N9AJW0_METEX</name>
<protein>
    <submittedName>
        <fullName evidence="2">Uncharacterized protein</fullName>
    </submittedName>
</protein>
<organism evidence="2 3">
    <name type="scientific">Methylorubrum extorquens</name>
    <name type="common">Methylobacterium dichloromethanicum</name>
    <name type="synonym">Methylobacterium extorquens</name>
    <dbReference type="NCBI Taxonomy" id="408"/>
    <lineage>
        <taxon>Bacteria</taxon>
        <taxon>Pseudomonadati</taxon>
        <taxon>Pseudomonadota</taxon>
        <taxon>Alphaproteobacteria</taxon>
        <taxon>Hyphomicrobiales</taxon>
        <taxon>Methylobacteriaceae</taxon>
        <taxon>Methylorubrum</taxon>
    </lineage>
</organism>
<sequence>MQGLGIFVPIFSKLTRLRLRKYLLGPADVYHRPKTLALNEPGGWLRLNPQSICQPSELTPHRTPSTATPIACGRSA</sequence>
<evidence type="ECO:0000256" key="1">
    <source>
        <dbReference type="SAM" id="MobiDB-lite"/>
    </source>
</evidence>
<gene>
    <name evidence="2" type="ORF">TK0001_1032</name>
</gene>
<evidence type="ECO:0000313" key="3">
    <source>
        <dbReference type="Proteomes" id="UP000233769"/>
    </source>
</evidence>
<dbReference type="Proteomes" id="UP000233769">
    <property type="component" value="Chromosome tk0001"/>
</dbReference>
<evidence type="ECO:0000313" key="2">
    <source>
        <dbReference type="EMBL" id="SOR27634.1"/>
    </source>
</evidence>
<accession>A0A2N9AJW0</accession>